<feature type="transmembrane region" description="Helical" evidence="2">
    <location>
        <begin position="125"/>
        <end position="149"/>
    </location>
</feature>
<accession>A0A1I7YAT1</accession>
<evidence type="ECO:0000256" key="2">
    <source>
        <dbReference type="SAM" id="Phobius"/>
    </source>
</evidence>
<feature type="transmembrane region" description="Helical" evidence="2">
    <location>
        <begin position="46"/>
        <end position="66"/>
    </location>
</feature>
<keyword evidence="3" id="KW-1185">Reference proteome</keyword>
<keyword evidence="2" id="KW-0472">Membrane</keyword>
<evidence type="ECO:0000256" key="1">
    <source>
        <dbReference type="SAM" id="MobiDB-lite"/>
    </source>
</evidence>
<reference evidence="4" key="1">
    <citation type="submission" date="2016-11" db="UniProtKB">
        <authorList>
            <consortium name="WormBaseParasite"/>
        </authorList>
    </citation>
    <scope>IDENTIFICATION</scope>
</reference>
<evidence type="ECO:0000313" key="4">
    <source>
        <dbReference type="WBParaSite" id="L893_g14221.t1"/>
    </source>
</evidence>
<dbReference type="AlphaFoldDB" id="A0A1I7YAT1"/>
<feature type="region of interest" description="Disordered" evidence="1">
    <location>
        <begin position="162"/>
        <end position="187"/>
    </location>
</feature>
<name>A0A1I7YAT1_9BILA</name>
<protein>
    <submittedName>
        <fullName evidence="4">Uncharacterized protein</fullName>
    </submittedName>
</protein>
<dbReference type="Proteomes" id="UP000095287">
    <property type="component" value="Unplaced"/>
</dbReference>
<proteinExistence type="predicted"/>
<evidence type="ECO:0000313" key="3">
    <source>
        <dbReference type="Proteomes" id="UP000095287"/>
    </source>
</evidence>
<organism evidence="3 4">
    <name type="scientific">Steinernema glaseri</name>
    <dbReference type="NCBI Taxonomy" id="37863"/>
    <lineage>
        <taxon>Eukaryota</taxon>
        <taxon>Metazoa</taxon>
        <taxon>Ecdysozoa</taxon>
        <taxon>Nematoda</taxon>
        <taxon>Chromadorea</taxon>
        <taxon>Rhabditida</taxon>
        <taxon>Tylenchina</taxon>
        <taxon>Panagrolaimomorpha</taxon>
        <taxon>Strongyloidoidea</taxon>
        <taxon>Steinernematidae</taxon>
        <taxon>Steinernema</taxon>
    </lineage>
</organism>
<keyword evidence="2" id="KW-0812">Transmembrane</keyword>
<feature type="transmembrane region" description="Helical" evidence="2">
    <location>
        <begin position="6"/>
        <end position="26"/>
    </location>
</feature>
<sequence length="187" mass="21272">MGLKGWAAVTILIALISILYAVFDLFHLSYKVILSIKDPLSPPEIIAAEVVLKYLVLLSAVCALTAVRYKEAHLLWLLMTIKVVEYVYAFGKLVVFRAEIINLVKKKYRKRLRTIGVPDDMDEGMFFLILSFLAGISFLVLLAILYALWKCHNQLRKVEATSSAPGEHKRNKRYVPPWNPHLNPGYV</sequence>
<keyword evidence="2" id="KW-1133">Transmembrane helix</keyword>
<dbReference type="WBParaSite" id="L893_g14221.t1">
    <property type="protein sequence ID" value="L893_g14221.t1"/>
    <property type="gene ID" value="L893_g14221"/>
</dbReference>